<comment type="caution">
    <text evidence="3">The sequence shown here is derived from an EMBL/GenBank/DDBJ whole genome shotgun (WGS) entry which is preliminary data.</text>
</comment>
<evidence type="ECO:0000256" key="1">
    <source>
        <dbReference type="SAM" id="MobiDB-lite"/>
    </source>
</evidence>
<sequence length="601" mass="65692">MDLTKVQASFRLQKSVSELLPHIGRLEYDIYGEIGVPDTKVAILSMHRAATYNWTNVVFGVLSDPIDVPINPVSLSVLRSSLVELFLQQSNLTLTNSTFGQPSLFEILKFPGELTVIPDQSASIWQISQILFNFTLNNSICEIKENLVELKEQLTWGLHLRAYENVYVQITNRNGSTRDPPVTLQAAVMSELGSLLPKRLKQLAQTITGSPANNLGLSNSVFGKVKEISLSSYLNRTIHATPPIPSPAPAPGQNDYGDHSFSPSPNLSPSPAPSPDFQHHLPPCFNCDASSPSDDNPYSPCPENDPHDSLPPISSSPEPSLGGTHSPRPSPRCGSTIPPSLSPTSNSNPTAPSAFPPRSPSSYPPPVDPSPQLSPNASPLPAVSYGSSPRQEKENAKRLASPPIASPSISTSLSYPLENLCGFYELLRQTVNPIVRLVKCHAALYTVFCFRLYPDSDSFKNALYSRRSKAHTSYSIVYRCLLRAGSQTALRTCCTVEGPKLTLLNYFPHASPSDMRQVNELVTSPHLIHLGLESQESRPLNLGYCHHILSQGQSFLQGDMVTWFLWTPDIPSPMVVTMIHSRPNFPSVQHTAAYSFAPAIG</sequence>
<feature type="compositionally biased region" description="Pro residues" evidence="1">
    <location>
        <begin position="354"/>
        <end position="369"/>
    </location>
</feature>
<dbReference type="PANTHER" id="PTHR33826:SF4">
    <property type="entry name" value="F20B24.21"/>
    <property type="match status" value="1"/>
</dbReference>
<feature type="compositionally biased region" description="Low complexity" evidence="1">
    <location>
        <begin position="310"/>
        <end position="321"/>
    </location>
</feature>
<dbReference type="Proteomes" id="UP000585474">
    <property type="component" value="Unassembled WGS sequence"/>
</dbReference>
<dbReference type="InterPro" id="IPR055464">
    <property type="entry name" value="DUF7036"/>
</dbReference>
<proteinExistence type="predicted"/>
<name>A0A7J0F7P5_9ERIC</name>
<dbReference type="OrthoDB" id="611787at2759"/>
<evidence type="ECO:0000313" key="4">
    <source>
        <dbReference type="Proteomes" id="UP000585474"/>
    </source>
</evidence>
<reference evidence="3 4" key="1">
    <citation type="submission" date="2019-07" db="EMBL/GenBank/DDBJ databases">
        <title>De Novo Assembly of kiwifruit Actinidia rufa.</title>
        <authorList>
            <person name="Sugita-Konishi S."/>
            <person name="Sato K."/>
            <person name="Mori E."/>
            <person name="Abe Y."/>
            <person name="Kisaki G."/>
            <person name="Hamano K."/>
            <person name="Suezawa K."/>
            <person name="Otani M."/>
            <person name="Fukuda T."/>
            <person name="Manabe T."/>
            <person name="Gomi K."/>
            <person name="Tabuchi M."/>
            <person name="Akimitsu K."/>
            <person name="Kataoka I."/>
        </authorList>
    </citation>
    <scope>NUCLEOTIDE SEQUENCE [LARGE SCALE GENOMIC DNA]</scope>
    <source>
        <strain evidence="4">cv. Fuchu</strain>
    </source>
</reference>
<protein>
    <recommendedName>
        <fullName evidence="2">DUF7036 domain-containing protein</fullName>
    </recommendedName>
</protein>
<evidence type="ECO:0000313" key="3">
    <source>
        <dbReference type="EMBL" id="GFY94732.1"/>
    </source>
</evidence>
<dbReference type="Pfam" id="PF23041">
    <property type="entry name" value="DUF7036"/>
    <property type="match status" value="2"/>
</dbReference>
<gene>
    <name evidence="3" type="ORF">Acr_10g0001170</name>
</gene>
<accession>A0A7J0F7P5</accession>
<feature type="region of interest" description="Disordered" evidence="1">
    <location>
        <begin position="241"/>
        <end position="403"/>
    </location>
</feature>
<feature type="domain" description="DUF7036" evidence="2">
    <location>
        <begin position="133"/>
        <end position="223"/>
    </location>
</feature>
<dbReference type="PANTHER" id="PTHR33826">
    <property type="entry name" value="F20B24.21"/>
    <property type="match status" value="1"/>
</dbReference>
<dbReference type="AlphaFoldDB" id="A0A7J0F7P5"/>
<organism evidence="3 4">
    <name type="scientific">Actinidia rufa</name>
    <dbReference type="NCBI Taxonomy" id="165716"/>
    <lineage>
        <taxon>Eukaryota</taxon>
        <taxon>Viridiplantae</taxon>
        <taxon>Streptophyta</taxon>
        <taxon>Embryophyta</taxon>
        <taxon>Tracheophyta</taxon>
        <taxon>Spermatophyta</taxon>
        <taxon>Magnoliopsida</taxon>
        <taxon>eudicotyledons</taxon>
        <taxon>Gunneridae</taxon>
        <taxon>Pentapetalae</taxon>
        <taxon>asterids</taxon>
        <taxon>Ericales</taxon>
        <taxon>Actinidiaceae</taxon>
        <taxon>Actinidia</taxon>
    </lineage>
</organism>
<keyword evidence="4" id="KW-1185">Reference proteome</keyword>
<feature type="domain" description="DUF7036" evidence="2">
    <location>
        <begin position="9"/>
        <end position="100"/>
    </location>
</feature>
<dbReference type="EMBL" id="BJWL01000010">
    <property type="protein sequence ID" value="GFY94732.1"/>
    <property type="molecule type" value="Genomic_DNA"/>
</dbReference>
<feature type="compositionally biased region" description="Low complexity" evidence="1">
    <location>
        <begin position="338"/>
        <end position="353"/>
    </location>
</feature>
<evidence type="ECO:0000259" key="2">
    <source>
        <dbReference type="Pfam" id="PF23041"/>
    </source>
</evidence>